<sequence length="33" mass="3599">GVVQPVAPTTAEQRLDRNNKLKAHGTLLMDLPD</sequence>
<feature type="non-terminal residue" evidence="1">
    <location>
        <position position="1"/>
    </location>
</feature>
<reference evidence="1" key="1">
    <citation type="journal article" date="2019" name="Sci. Rep.">
        <title>Draft genome of Tanacetum cinerariifolium, the natural source of mosquito coil.</title>
        <authorList>
            <person name="Yamashiro T."/>
            <person name="Shiraishi A."/>
            <person name="Satake H."/>
            <person name="Nakayama K."/>
        </authorList>
    </citation>
    <scope>NUCLEOTIDE SEQUENCE</scope>
</reference>
<proteinExistence type="predicted"/>
<comment type="caution">
    <text evidence="1">The sequence shown here is derived from an EMBL/GenBank/DDBJ whole genome shotgun (WGS) entry which is preliminary data.</text>
</comment>
<gene>
    <name evidence="1" type="ORF">Tci_901632</name>
</gene>
<dbReference type="AlphaFoldDB" id="A0A699V6G8"/>
<accession>A0A699V6G8</accession>
<organism evidence="1">
    <name type="scientific">Tanacetum cinerariifolium</name>
    <name type="common">Dalmatian daisy</name>
    <name type="synonym">Chrysanthemum cinerariifolium</name>
    <dbReference type="NCBI Taxonomy" id="118510"/>
    <lineage>
        <taxon>Eukaryota</taxon>
        <taxon>Viridiplantae</taxon>
        <taxon>Streptophyta</taxon>
        <taxon>Embryophyta</taxon>
        <taxon>Tracheophyta</taxon>
        <taxon>Spermatophyta</taxon>
        <taxon>Magnoliopsida</taxon>
        <taxon>eudicotyledons</taxon>
        <taxon>Gunneridae</taxon>
        <taxon>Pentapetalae</taxon>
        <taxon>asterids</taxon>
        <taxon>campanulids</taxon>
        <taxon>Asterales</taxon>
        <taxon>Asteraceae</taxon>
        <taxon>Asteroideae</taxon>
        <taxon>Anthemideae</taxon>
        <taxon>Anthemidinae</taxon>
        <taxon>Tanacetum</taxon>
    </lineage>
</organism>
<name>A0A699V6G8_TANCI</name>
<dbReference type="EMBL" id="BKCJ011396906">
    <property type="protein sequence ID" value="GFD29663.1"/>
    <property type="molecule type" value="Genomic_DNA"/>
</dbReference>
<protein>
    <submittedName>
        <fullName evidence="1">Uncharacterized protein</fullName>
    </submittedName>
</protein>
<evidence type="ECO:0000313" key="1">
    <source>
        <dbReference type="EMBL" id="GFD29663.1"/>
    </source>
</evidence>